<evidence type="ECO:0000259" key="8">
    <source>
        <dbReference type="PROSITE" id="PS51900"/>
    </source>
</evidence>
<keyword evidence="4" id="KW-0233">DNA recombination</keyword>
<keyword evidence="3 5" id="KW-0238">DNA-binding</keyword>
<dbReference type="CDD" id="cd01189">
    <property type="entry name" value="INT_ICEBs1_C_like"/>
    <property type="match status" value="1"/>
</dbReference>
<feature type="domain" description="Tyr recombinase" evidence="7">
    <location>
        <begin position="164"/>
        <end position="368"/>
    </location>
</feature>
<dbReference type="EMBL" id="QUNO01000017">
    <property type="protein sequence ID" value="REH35785.1"/>
    <property type="molecule type" value="Genomic_DNA"/>
</dbReference>
<dbReference type="PROSITE" id="PS51900">
    <property type="entry name" value="CB"/>
    <property type="match status" value="1"/>
</dbReference>
<evidence type="ECO:0000256" key="1">
    <source>
        <dbReference type="ARBA" id="ARBA00008857"/>
    </source>
</evidence>
<dbReference type="OrthoDB" id="4529782at2"/>
<dbReference type="Gene3D" id="1.10.443.10">
    <property type="entry name" value="Intergrase catalytic core"/>
    <property type="match status" value="1"/>
</dbReference>
<keyword evidence="2" id="KW-0229">DNA integration</keyword>
<dbReference type="PANTHER" id="PTHR30629:SF2">
    <property type="entry name" value="PROPHAGE INTEGRASE INTS-RELATED"/>
    <property type="match status" value="1"/>
</dbReference>
<gene>
    <name evidence="9" type="ORF">BCF44_117173</name>
</gene>
<evidence type="ECO:0000256" key="4">
    <source>
        <dbReference type="ARBA" id="ARBA00023172"/>
    </source>
</evidence>
<dbReference type="PROSITE" id="PS51898">
    <property type="entry name" value="TYR_RECOMBINASE"/>
    <property type="match status" value="1"/>
</dbReference>
<accession>A0A3E0GZM0</accession>
<sequence>MAWIEKTGTQSWRVRFRRADGTTGSAPGFPTKKAATNYADDLETDQRRGTWLDPTGFQTTVADWVKRWFPTLDLDQRTLENYDSYLRCHILPRFGTTPMGTITTLDITLWTKEAAEDGYARATITGWVNLLSMILTDAVDQRLIPANPIHKRRRRGRRSRRITPEKIWATPEQVLRIADQAGMLGGPTARLLIITAAWTGCRWGELTGLHRRNIDLHRGLLIIDREHGALHESTSTRWIGPPKTAASARRIHLPPFLVDLLRTHLDTHPYEYVFTTPSGTWLWRSTFIRRVLRPAADGNLTTEGPRARTQPIKPGLTFHGLRHSHKTWLIADNLPEIAQARRLGHHLDNRIVETYSHVAPELEQRLLAHLEHRWHTAQHGHPATGPAPHPPHPDAHADLPRLTPTPGGTATPPRPVRDPHPAVIKDDHSTSGTFGALLDNNHANGITANGPSSIPSNTAPDHNNTHARKDLTFTRTRDMNSSSHNSTVTVLHFSDASQQQDMTNADETTLAFCHTGHETFRPFRTLERLGDDQ</sequence>
<protein>
    <submittedName>
        <fullName evidence="9">Site-specific recombinase XerD</fullName>
    </submittedName>
</protein>
<dbReference type="InterPro" id="IPR002104">
    <property type="entry name" value="Integrase_catalytic"/>
</dbReference>
<dbReference type="InterPro" id="IPR044068">
    <property type="entry name" value="CB"/>
</dbReference>
<comment type="caution">
    <text evidence="9">The sequence shown here is derived from an EMBL/GenBank/DDBJ whole genome shotgun (WGS) entry which is preliminary data.</text>
</comment>
<dbReference type="SUPFAM" id="SSF56349">
    <property type="entry name" value="DNA breaking-rejoining enzymes"/>
    <property type="match status" value="1"/>
</dbReference>
<dbReference type="Proteomes" id="UP000256269">
    <property type="component" value="Unassembled WGS sequence"/>
</dbReference>
<evidence type="ECO:0000256" key="5">
    <source>
        <dbReference type="PROSITE-ProRule" id="PRU01248"/>
    </source>
</evidence>
<proteinExistence type="inferred from homology"/>
<evidence type="ECO:0000313" key="9">
    <source>
        <dbReference type="EMBL" id="REH35785.1"/>
    </source>
</evidence>
<evidence type="ECO:0000256" key="3">
    <source>
        <dbReference type="ARBA" id="ARBA00023125"/>
    </source>
</evidence>
<feature type="compositionally biased region" description="Low complexity" evidence="6">
    <location>
        <begin position="400"/>
        <end position="411"/>
    </location>
</feature>
<dbReference type="InterPro" id="IPR004107">
    <property type="entry name" value="Integrase_SAM-like_N"/>
</dbReference>
<organism evidence="9 10">
    <name type="scientific">Kutzneria buriramensis</name>
    <dbReference type="NCBI Taxonomy" id="1045776"/>
    <lineage>
        <taxon>Bacteria</taxon>
        <taxon>Bacillati</taxon>
        <taxon>Actinomycetota</taxon>
        <taxon>Actinomycetes</taxon>
        <taxon>Pseudonocardiales</taxon>
        <taxon>Pseudonocardiaceae</taxon>
        <taxon>Kutzneria</taxon>
    </lineage>
</organism>
<feature type="compositionally biased region" description="Basic and acidic residues" evidence="6">
    <location>
        <begin position="415"/>
        <end position="429"/>
    </location>
</feature>
<evidence type="ECO:0000256" key="6">
    <source>
        <dbReference type="SAM" id="MobiDB-lite"/>
    </source>
</evidence>
<evidence type="ECO:0000256" key="2">
    <source>
        <dbReference type="ARBA" id="ARBA00022908"/>
    </source>
</evidence>
<keyword evidence="10" id="KW-1185">Reference proteome</keyword>
<feature type="compositionally biased region" description="Polar residues" evidence="6">
    <location>
        <begin position="441"/>
        <end position="462"/>
    </location>
</feature>
<dbReference type="RefSeq" id="WP_116179840.1">
    <property type="nucleotide sequence ID" value="NZ_CP144375.1"/>
</dbReference>
<feature type="region of interest" description="Disordered" evidence="6">
    <location>
        <begin position="376"/>
        <end position="466"/>
    </location>
</feature>
<dbReference type="Pfam" id="PF00589">
    <property type="entry name" value="Phage_integrase"/>
    <property type="match status" value="1"/>
</dbReference>
<reference evidence="9 10" key="1">
    <citation type="submission" date="2018-08" db="EMBL/GenBank/DDBJ databases">
        <title>Genomic Encyclopedia of Archaeal and Bacterial Type Strains, Phase II (KMG-II): from individual species to whole genera.</title>
        <authorList>
            <person name="Goeker M."/>
        </authorList>
    </citation>
    <scope>NUCLEOTIDE SEQUENCE [LARGE SCALE GENOMIC DNA]</scope>
    <source>
        <strain evidence="9 10">DSM 45791</strain>
    </source>
</reference>
<dbReference type="InterPro" id="IPR013762">
    <property type="entry name" value="Integrase-like_cat_sf"/>
</dbReference>
<evidence type="ECO:0000313" key="10">
    <source>
        <dbReference type="Proteomes" id="UP000256269"/>
    </source>
</evidence>
<dbReference type="Pfam" id="PF14659">
    <property type="entry name" value="Phage_int_SAM_3"/>
    <property type="match status" value="1"/>
</dbReference>
<dbReference type="GO" id="GO:0006310">
    <property type="term" value="P:DNA recombination"/>
    <property type="evidence" value="ECO:0007669"/>
    <property type="project" value="UniProtKB-KW"/>
</dbReference>
<dbReference type="Gene3D" id="1.10.150.130">
    <property type="match status" value="1"/>
</dbReference>
<name>A0A3E0GZM0_9PSEU</name>
<evidence type="ECO:0000259" key="7">
    <source>
        <dbReference type="PROSITE" id="PS51898"/>
    </source>
</evidence>
<dbReference type="GO" id="GO:0003677">
    <property type="term" value="F:DNA binding"/>
    <property type="evidence" value="ECO:0007669"/>
    <property type="project" value="UniProtKB-UniRule"/>
</dbReference>
<dbReference type="InterPro" id="IPR010998">
    <property type="entry name" value="Integrase_recombinase_N"/>
</dbReference>
<feature type="domain" description="Core-binding (CB)" evidence="8">
    <location>
        <begin position="59"/>
        <end position="139"/>
    </location>
</feature>
<dbReference type="AlphaFoldDB" id="A0A3E0GZM0"/>
<dbReference type="InterPro" id="IPR011010">
    <property type="entry name" value="DNA_brk_join_enz"/>
</dbReference>
<dbReference type="GO" id="GO:0015074">
    <property type="term" value="P:DNA integration"/>
    <property type="evidence" value="ECO:0007669"/>
    <property type="project" value="UniProtKB-KW"/>
</dbReference>
<dbReference type="InterPro" id="IPR050808">
    <property type="entry name" value="Phage_Integrase"/>
</dbReference>
<comment type="similarity">
    <text evidence="1">Belongs to the 'phage' integrase family.</text>
</comment>
<dbReference type="PANTHER" id="PTHR30629">
    <property type="entry name" value="PROPHAGE INTEGRASE"/>
    <property type="match status" value="1"/>
</dbReference>